<dbReference type="InterPro" id="IPR040476">
    <property type="entry name" value="CSD2"/>
</dbReference>
<comment type="function">
    <text evidence="8">3'-5' exoribonuclease that releases 5'-nucleoside monophosphates and is involved in maturation of structured RNAs.</text>
</comment>
<dbReference type="AlphaFoldDB" id="G9YJP2"/>
<dbReference type="Proteomes" id="UP000005481">
    <property type="component" value="Unassembled WGS sequence"/>
</dbReference>
<dbReference type="CDD" id="cd04471">
    <property type="entry name" value="S1_RNase_R"/>
    <property type="match status" value="1"/>
</dbReference>
<dbReference type="EMBL" id="AGCJ01000081">
    <property type="protein sequence ID" value="EHM38441.1"/>
    <property type="molecule type" value="Genomic_DNA"/>
</dbReference>
<dbReference type="GO" id="GO:0003723">
    <property type="term" value="F:RNA binding"/>
    <property type="evidence" value="ECO:0007669"/>
    <property type="project" value="UniProtKB-UniRule"/>
</dbReference>
<keyword evidence="4 8" id="KW-0540">Nuclease</keyword>
<dbReference type="InterPro" id="IPR011805">
    <property type="entry name" value="RNase_R"/>
</dbReference>
<evidence type="ECO:0000256" key="1">
    <source>
        <dbReference type="ARBA" id="ARBA00001849"/>
    </source>
</evidence>
<comment type="similarity">
    <text evidence="8">Belongs to the RNR ribonuclease family. RNase R subfamily.</text>
</comment>
<feature type="region of interest" description="Disordered" evidence="9">
    <location>
        <begin position="663"/>
        <end position="686"/>
    </location>
</feature>
<dbReference type="InterPro" id="IPR022966">
    <property type="entry name" value="RNase_II/R_CS"/>
</dbReference>
<dbReference type="GO" id="GO:0006402">
    <property type="term" value="P:mRNA catabolic process"/>
    <property type="evidence" value="ECO:0007669"/>
    <property type="project" value="TreeGrafter"/>
</dbReference>
<evidence type="ECO:0000256" key="4">
    <source>
        <dbReference type="ARBA" id="ARBA00022722"/>
    </source>
</evidence>
<dbReference type="HAMAP" id="MF_01895">
    <property type="entry name" value="RNase_R"/>
    <property type="match status" value="1"/>
</dbReference>
<dbReference type="Pfam" id="PF00575">
    <property type="entry name" value="S1"/>
    <property type="match status" value="1"/>
</dbReference>
<name>G9YJP2_9FIRM</name>
<comment type="subcellular location">
    <subcellularLocation>
        <location evidence="2 8">Cytoplasm</location>
    </subcellularLocation>
</comment>
<evidence type="ECO:0000313" key="12">
    <source>
        <dbReference type="Proteomes" id="UP000005481"/>
    </source>
</evidence>
<dbReference type="Pfam" id="PF17876">
    <property type="entry name" value="CSD2"/>
    <property type="match status" value="1"/>
</dbReference>
<dbReference type="NCBIfam" id="TIGR02063">
    <property type="entry name" value="RNase_R"/>
    <property type="match status" value="1"/>
</dbReference>
<keyword evidence="5 8" id="KW-0378">Hydrolase</keyword>
<protein>
    <recommendedName>
        <fullName evidence="8">Ribonuclease R</fullName>
        <shortName evidence="8">RNase R</shortName>
        <ecNumber evidence="8">3.1.13.1</ecNumber>
    </recommendedName>
</protein>
<dbReference type="SMART" id="SM00316">
    <property type="entry name" value="S1"/>
    <property type="match status" value="1"/>
</dbReference>
<evidence type="ECO:0000256" key="2">
    <source>
        <dbReference type="ARBA" id="ARBA00004496"/>
    </source>
</evidence>
<dbReference type="NCBIfam" id="TIGR00358">
    <property type="entry name" value="3_prime_RNase"/>
    <property type="match status" value="1"/>
</dbReference>
<dbReference type="SMART" id="SM00357">
    <property type="entry name" value="CSP"/>
    <property type="match status" value="2"/>
</dbReference>
<gene>
    <name evidence="8" type="primary">rnr</name>
    <name evidence="11" type="ORF">HMPREF0080_01895</name>
</gene>
<evidence type="ECO:0000256" key="3">
    <source>
        <dbReference type="ARBA" id="ARBA00022490"/>
    </source>
</evidence>
<keyword evidence="12" id="KW-1185">Reference proteome</keyword>
<dbReference type="RefSeq" id="WP_006790862.1">
    <property type="nucleotide sequence ID" value="NZ_JH417610.1"/>
</dbReference>
<dbReference type="HOGENOM" id="CLU_002333_4_1_9"/>
<evidence type="ECO:0000313" key="11">
    <source>
        <dbReference type="EMBL" id="EHM38441.1"/>
    </source>
</evidence>
<evidence type="ECO:0000256" key="8">
    <source>
        <dbReference type="HAMAP-Rule" id="MF_01895"/>
    </source>
</evidence>
<dbReference type="GO" id="GO:0008859">
    <property type="term" value="F:exoribonuclease II activity"/>
    <property type="evidence" value="ECO:0007669"/>
    <property type="project" value="UniProtKB-UniRule"/>
</dbReference>
<comment type="caution">
    <text evidence="11">The sequence shown here is derived from an EMBL/GenBank/DDBJ whole genome shotgun (WGS) entry which is preliminary data.</text>
</comment>
<dbReference type="STRING" id="861450.HMPREF0080_01895"/>
<evidence type="ECO:0000256" key="9">
    <source>
        <dbReference type="SAM" id="MobiDB-lite"/>
    </source>
</evidence>
<dbReference type="PROSITE" id="PS50126">
    <property type="entry name" value="S1"/>
    <property type="match status" value="1"/>
</dbReference>
<dbReference type="PROSITE" id="PS01175">
    <property type="entry name" value="RIBONUCLEASE_II"/>
    <property type="match status" value="1"/>
</dbReference>
<dbReference type="EC" id="3.1.13.1" evidence="8"/>
<organism evidence="11 12">
    <name type="scientific">Anaeroglobus geminatus F0357</name>
    <dbReference type="NCBI Taxonomy" id="861450"/>
    <lineage>
        <taxon>Bacteria</taxon>
        <taxon>Bacillati</taxon>
        <taxon>Bacillota</taxon>
        <taxon>Negativicutes</taxon>
        <taxon>Veillonellales</taxon>
        <taxon>Veillonellaceae</taxon>
        <taxon>Anaeroglobus</taxon>
    </lineage>
</organism>
<sequence length="686" mass="77252">MKYTGKERHKKETAVEITGIYKGYTRSFGFVVTPDGEDDVYVAEENRMTAMNNDKVVVHVTPGAARRRKEGTVVSVLERANETLVGTYDRQADFGFVTPDDERIHEDVYVPLDKACDARSGARVLVRITKWPEGAHKAEGEIERVIGYNGDKDLDIKVIMARHRLPFAFPQEVLEAAEKIDKTVKAEKGLNDYRDRQLITIDGEDAKDLDDAVDAVRLENGNYRLGVYIADVSRYVKAASVIDAEAYERGTSVYLIDRVIPMLPEVLSNGICSLNAGEDRYSMTCVMEIDRNGTVVRADIGPAVIRVKRRCNYKEIKKALVDGIVPADLAPFMPMIGILREISQILRQMRLRRGAVDFDFPEYKIILDPEGRPLRLEERRRTVAEQIIEESMLIANETVSAYLESSGNPSVFRIHEIPDSDRIELMKTVLSVFNLPIPSATDAKPAEFQRLLALAKGTEAEQVVQTVALRAMQQARYATVNAGHFGLASTSYTHFTSPIRRYPDLMVHRLIRAYAKRHKYTEKVTAAKLAFLTKAAEHASVRERIAVEAERDTDDLKKAEYMKPFVGEAFTAHVTGITPFGLFVSLENGIEGLVHISLLRDDDYDFDEGTYTLNGRRGGKVYRLGDEMTVTLASVDTERCIIDFVPGKIDSLEDLQKIFAERGARRHKQAEDHRKTLPDRDRTTAK</sequence>
<dbReference type="InterPro" id="IPR013223">
    <property type="entry name" value="RNase_B_OB_dom"/>
</dbReference>
<dbReference type="InterPro" id="IPR050180">
    <property type="entry name" value="RNR_Ribonuclease"/>
</dbReference>
<accession>G9YJP2</accession>
<dbReference type="PANTHER" id="PTHR23355">
    <property type="entry name" value="RIBONUCLEASE"/>
    <property type="match status" value="1"/>
</dbReference>
<proteinExistence type="inferred from homology"/>
<feature type="domain" description="S1 motif" evidence="10">
    <location>
        <begin position="567"/>
        <end position="647"/>
    </location>
</feature>
<comment type="catalytic activity">
    <reaction evidence="1 8">
        <text>Exonucleolytic cleavage in the 3'- to 5'-direction to yield nucleoside 5'-phosphates.</text>
        <dbReference type="EC" id="3.1.13.1"/>
    </reaction>
</comment>
<dbReference type="PANTHER" id="PTHR23355:SF9">
    <property type="entry name" value="DIS3-LIKE EXONUCLEASE 2"/>
    <property type="match status" value="1"/>
</dbReference>
<evidence type="ECO:0000256" key="6">
    <source>
        <dbReference type="ARBA" id="ARBA00022839"/>
    </source>
</evidence>
<dbReference type="SUPFAM" id="SSF50249">
    <property type="entry name" value="Nucleic acid-binding proteins"/>
    <property type="match status" value="4"/>
</dbReference>
<dbReference type="Pfam" id="PF00773">
    <property type="entry name" value="RNB"/>
    <property type="match status" value="1"/>
</dbReference>
<keyword evidence="3 8" id="KW-0963">Cytoplasm</keyword>
<dbReference type="InterPro" id="IPR001900">
    <property type="entry name" value="RNase_II/R"/>
</dbReference>
<keyword evidence="6 8" id="KW-0269">Exonuclease</keyword>
<dbReference type="InterPro" id="IPR011129">
    <property type="entry name" value="CSD"/>
</dbReference>
<keyword evidence="7 8" id="KW-0694">RNA-binding</keyword>
<dbReference type="SMART" id="SM00955">
    <property type="entry name" value="RNB"/>
    <property type="match status" value="1"/>
</dbReference>
<evidence type="ECO:0000256" key="5">
    <source>
        <dbReference type="ARBA" id="ARBA00022801"/>
    </source>
</evidence>
<evidence type="ECO:0000256" key="7">
    <source>
        <dbReference type="ARBA" id="ARBA00022884"/>
    </source>
</evidence>
<dbReference type="Pfam" id="PF08206">
    <property type="entry name" value="OB_RNB"/>
    <property type="match status" value="1"/>
</dbReference>
<dbReference type="InterPro" id="IPR004476">
    <property type="entry name" value="RNase_II/RNase_R"/>
</dbReference>
<reference evidence="11 12" key="1">
    <citation type="submission" date="2011-08" db="EMBL/GenBank/DDBJ databases">
        <authorList>
            <person name="Weinstock G."/>
            <person name="Sodergren E."/>
            <person name="Clifton S."/>
            <person name="Fulton L."/>
            <person name="Fulton B."/>
            <person name="Courtney L."/>
            <person name="Fronick C."/>
            <person name="Harrison M."/>
            <person name="Strong C."/>
            <person name="Farmer C."/>
            <person name="Delahaunty K."/>
            <person name="Markovic C."/>
            <person name="Hall O."/>
            <person name="Minx P."/>
            <person name="Tomlinson C."/>
            <person name="Mitreva M."/>
            <person name="Hou S."/>
            <person name="Chen J."/>
            <person name="Wollam A."/>
            <person name="Pepin K.H."/>
            <person name="Johnson M."/>
            <person name="Bhonagiri V."/>
            <person name="Zhang X."/>
            <person name="Suruliraj S."/>
            <person name="Warren W."/>
            <person name="Chinwalla A."/>
            <person name="Mardis E.R."/>
            <person name="Wilson R.K."/>
        </authorList>
    </citation>
    <scope>NUCLEOTIDE SEQUENCE [LARGE SCALE GENOMIC DNA]</scope>
    <source>
        <strain evidence="11 12">F0357</strain>
    </source>
</reference>
<dbReference type="InterPro" id="IPR012340">
    <property type="entry name" value="NA-bd_OB-fold"/>
</dbReference>
<dbReference type="eggNOG" id="COG0557">
    <property type="taxonomic scope" value="Bacteria"/>
</dbReference>
<dbReference type="Gene3D" id="2.40.50.140">
    <property type="entry name" value="Nucleic acid-binding proteins"/>
    <property type="match status" value="3"/>
</dbReference>
<dbReference type="GO" id="GO:0005829">
    <property type="term" value="C:cytosol"/>
    <property type="evidence" value="ECO:0007669"/>
    <property type="project" value="TreeGrafter"/>
</dbReference>
<evidence type="ECO:0000259" key="10">
    <source>
        <dbReference type="PROSITE" id="PS50126"/>
    </source>
</evidence>
<dbReference type="InterPro" id="IPR003029">
    <property type="entry name" value="S1_domain"/>
</dbReference>
<dbReference type="PATRIC" id="fig|861450.3.peg.1750"/>